<organism evidence="3 4">
    <name type="scientific">Extremus antarcticus</name>
    <dbReference type="NCBI Taxonomy" id="702011"/>
    <lineage>
        <taxon>Eukaryota</taxon>
        <taxon>Fungi</taxon>
        <taxon>Dikarya</taxon>
        <taxon>Ascomycota</taxon>
        <taxon>Pezizomycotina</taxon>
        <taxon>Dothideomycetes</taxon>
        <taxon>Dothideomycetidae</taxon>
        <taxon>Mycosphaerellales</taxon>
        <taxon>Extremaceae</taxon>
        <taxon>Extremus</taxon>
    </lineage>
</organism>
<gene>
    <name evidence="3" type="ORF">LTR09_004251</name>
</gene>
<feature type="region of interest" description="Disordered" evidence="1">
    <location>
        <begin position="189"/>
        <end position="214"/>
    </location>
</feature>
<evidence type="ECO:0000313" key="4">
    <source>
        <dbReference type="Proteomes" id="UP001271007"/>
    </source>
</evidence>
<feature type="chain" id="PRO_5042591744" evidence="2">
    <location>
        <begin position="25"/>
        <end position="249"/>
    </location>
</feature>
<dbReference type="AlphaFoldDB" id="A0AAJ0DIC8"/>
<comment type="caution">
    <text evidence="3">The sequence shown here is derived from an EMBL/GenBank/DDBJ whole genome shotgun (WGS) entry which is preliminary data.</text>
</comment>
<accession>A0AAJ0DIC8</accession>
<dbReference type="Proteomes" id="UP001271007">
    <property type="component" value="Unassembled WGS sequence"/>
</dbReference>
<feature type="signal peptide" evidence="2">
    <location>
        <begin position="1"/>
        <end position="24"/>
    </location>
</feature>
<evidence type="ECO:0000256" key="2">
    <source>
        <dbReference type="SAM" id="SignalP"/>
    </source>
</evidence>
<proteinExistence type="predicted"/>
<evidence type="ECO:0000256" key="1">
    <source>
        <dbReference type="SAM" id="MobiDB-lite"/>
    </source>
</evidence>
<name>A0AAJ0DIC8_9PEZI</name>
<keyword evidence="4" id="KW-1185">Reference proteome</keyword>
<keyword evidence="2" id="KW-0732">Signal</keyword>
<evidence type="ECO:0000313" key="3">
    <source>
        <dbReference type="EMBL" id="KAK3054522.1"/>
    </source>
</evidence>
<feature type="region of interest" description="Disordered" evidence="1">
    <location>
        <begin position="131"/>
        <end position="159"/>
    </location>
</feature>
<feature type="compositionally biased region" description="Low complexity" evidence="1">
    <location>
        <begin position="140"/>
        <end position="159"/>
    </location>
</feature>
<reference evidence="3" key="1">
    <citation type="submission" date="2023-04" db="EMBL/GenBank/DDBJ databases">
        <title>Black Yeasts Isolated from many extreme environments.</title>
        <authorList>
            <person name="Coleine C."/>
            <person name="Stajich J.E."/>
            <person name="Selbmann L."/>
        </authorList>
    </citation>
    <scope>NUCLEOTIDE SEQUENCE</scope>
    <source>
        <strain evidence="3">CCFEE 5312</strain>
    </source>
</reference>
<dbReference type="EMBL" id="JAWDJX010000011">
    <property type="protein sequence ID" value="KAK3054522.1"/>
    <property type="molecule type" value="Genomic_DNA"/>
</dbReference>
<sequence>MPSTMRALLTTSLTLTTLLTLTSAAALQNAIIVIEASHGGAGQDLTNTTITVPFTATYTNSSALDEVSTLYIVDSTGGIPLDSISCTPYLHADGTGDAGLAFTSHNPSELSTNTVQVGSIVCITTHISYAPPGGPPGGPEPLTTSSASASSNLTKTLTSRRATVTGATSTLVKTTSAAAGTTAMQQSTVTSVVSPSSSAASATGGSGETSTTASASASLTSGNAASGLGLGSEFYGGLALAGFGLAFAL</sequence>
<protein>
    <submittedName>
        <fullName evidence="3">Uncharacterized protein</fullName>
    </submittedName>
</protein>